<feature type="transmembrane region" description="Helical" evidence="11">
    <location>
        <begin position="196"/>
        <end position="216"/>
    </location>
</feature>
<evidence type="ECO:0000313" key="12">
    <source>
        <dbReference type="EMBL" id="GAA3119583.1"/>
    </source>
</evidence>
<feature type="transmembrane region" description="Helical" evidence="11">
    <location>
        <begin position="251"/>
        <end position="271"/>
    </location>
</feature>
<comment type="caution">
    <text evidence="12">The sequence shown here is derived from an EMBL/GenBank/DDBJ whole genome shotgun (WGS) entry which is preliminary data.</text>
</comment>
<feature type="transmembrane region" description="Helical" evidence="11">
    <location>
        <begin position="135"/>
        <end position="153"/>
    </location>
</feature>
<proteinExistence type="predicted"/>
<comment type="pathway">
    <text evidence="2">Glycolipid biosynthesis; glycosylphosphatidylinositol-anchor biosynthesis.</text>
</comment>
<organism evidence="12 13">
    <name type="scientific">Streptomyces rectiviolaceus</name>
    <dbReference type="NCBI Taxonomy" id="332591"/>
    <lineage>
        <taxon>Bacteria</taxon>
        <taxon>Bacillati</taxon>
        <taxon>Actinomycetota</taxon>
        <taxon>Actinomycetes</taxon>
        <taxon>Kitasatosporales</taxon>
        <taxon>Streptomycetaceae</taxon>
        <taxon>Streptomyces</taxon>
    </lineage>
</organism>
<keyword evidence="9 11" id="KW-0472">Membrane</keyword>
<evidence type="ECO:0000256" key="7">
    <source>
        <dbReference type="ARBA" id="ARBA00022824"/>
    </source>
</evidence>
<evidence type="ECO:0000256" key="4">
    <source>
        <dbReference type="ARBA" id="ARBA00022676"/>
    </source>
</evidence>
<evidence type="ECO:0000256" key="3">
    <source>
        <dbReference type="ARBA" id="ARBA00022502"/>
    </source>
</evidence>
<dbReference type="RefSeq" id="WP_386544121.1">
    <property type="nucleotide sequence ID" value="NZ_BAAAUG010000084.1"/>
</dbReference>
<evidence type="ECO:0000256" key="11">
    <source>
        <dbReference type="SAM" id="Phobius"/>
    </source>
</evidence>
<feature type="transmembrane region" description="Helical" evidence="11">
    <location>
        <begin position="311"/>
        <end position="332"/>
    </location>
</feature>
<evidence type="ECO:0000256" key="8">
    <source>
        <dbReference type="ARBA" id="ARBA00022989"/>
    </source>
</evidence>
<evidence type="ECO:0000256" key="10">
    <source>
        <dbReference type="SAM" id="MobiDB-lite"/>
    </source>
</evidence>
<evidence type="ECO:0000256" key="9">
    <source>
        <dbReference type="ARBA" id="ARBA00023136"/>
    </source>
</evidence>
<dbReference type="Proteomes" id="UP001501637">
    <property type="component" value="Unassembled WGS sequence"/>
</dbReference>
<keyword evidence="6 11" id="KW-0812">Transmembrane</keyword>
<keyword evidence="5" id="KW-0808">Transferase</keyword>
<evidence type="ECO:0000313" key="13">
    <source>
        <dbReference type="Proteomes" id="UP001501637"/>
    </source>
</evidence>
<dbReference type="EMBL" id="BAAAUG010000084">
    <property type="protein sequence ID" value="GAA3119583.1"/>
    <property type="molecule type" value="Genomic_DNA"/>
</dbReference>
<accession>A0ABP6MMK6</accession>
<keyword evidence="3" id="KW-0337">GPI-anchor biosynthesis</keyword>
<feature type="transmembrane region" description="Helical" evidence="11">
    <location>
        <begin position="222"/>
        <end position="239"/>
    </location>
</feature>
<keyword evidence="13" id="KW-1185">Reference proteome</keyword>
<comment type="subcellular location">
    <subcellularLocation>
        <location evidence="1">Endoplasmic reticulum membrane</location>
        <topology evidence="1">Multi-pass membrane protein</topology>
    </subcellularLocation>
</comment>
<sequence length="412" mass="44200">MPYGPTPETSTASTSAAPPRIVPPTLRPRITPGRSRGRPARAARALRHASPALLAYGAVRLFGALVLALWARRERRDVWHLLAESWDCDWYLKIADKGYAHTLGTQIDANNLAFFPLHPLLIRAGSVIVPEPRGAVGLAVAVACSFLAAWGIFAVGDHLYGRRAGVLLAALWGSLPVALVQWMGYTESLFTALTAWALYAVLTGRWIWAGALASLAGLTRPTGVALAAAVSLTALLTLFRRGGLSVLSVRILTGALLAPLGWLSYVGWVGLRLGRWDGYFAVQKLWRNEWDGGVATVRTMTDLLSVQRPQLFLIMVTATLLGSVALFVLSVCDRQPLPLLIFTGLLLLIVLGSKGVYFPRARFLLPGFPLLLPLAAALARARTHAAVTVMVAAAVTSAAFGGHMLLAWMGPP</sequence>
<feature type="transmembrane region" description="Helical" evidence="11">
    <location>
        <begin position="165"/>
        <end position="184"/>
    </location>
</feature>
<dbReference type="PANTHER" id="PTHR12468">
    <property type="entry name" value="GPI MANNOSYLTRANSFERASE 2"/>
    <property type="match status" value="1"/>
</dbReference>
<evidence type="ECO:0000256" key="1">
    <source>
        <dbReference type="ARBA" id="ARBA00004477"/>
    </source>
</evidence>
<protein>
    <recommendedName>
        <fullName evidence="14">Integral membrane protein</fullName>
    </recommendedName>
</protein>
<keyword evidence="4" id="KW-0328">Glycosyltransferase</keyword>
<evidence type="ECO:0000256" key="5">
    <source>
        <dbReference type="ARBA" id="ARBA00022679"/>
    </source>
</evidence>
<feature type="compositionally biased region" description="Low complexity" evidence="10">
    <location>
        <begin position="1"/>
        <end position="19"/>
    </location>
</feature>
<gene>
    <name evidence="12" type="ORF">GCM10010449_47130</name>
</gene>
<feature type="transmembrane region" description="Helical" evidence="11">
    <location>
        <begin position="386"/>
        <end position="409"/>
    </location>
</feature>
<reference evidence="13" key="1">
    <citation type="journal article" date="2019" name="Int. J. Syst. Evol. Microbiol.">
        <title>The Global Catalogue of Microorganisms (GCM) 10K type strain sequencing project: providing services to taxonomists for standard genome sequencing and annotation.</title>
        <authorList>
            <consortium name="The Broad Institute Genomics Platform"/>
            <consortium name="The Broad Institute Genome Sequencing Center for Infectious Disease"/>
            <person name="Wu L."/>
            <person name="Ma J."/>
        </authorList>
    </citation>
    <scope>NUCLEOTIDE SEQUENCE [LARGE SCALE GENOMIC DNA]</scope>
    <source>
        <strain evidence="13">JCM 9092</strain>
    </source>
</reference>
<feature type="transmembrane region" description="Helical" evidence="11">
    <location>
        <begin position="363"/>
        <end position="379"/>
    </location>
</feature>
<evidence type="ECO:0008006" key="14">
    <source>
        <dbReference type="Google" id="ProtNLM"/>
    </source>
</evidence>
<evidence type="ECO:0000256" key="2">
    <source>
        <dbReference type="ARBA" id="ARBA00004687"/>
    </source>
</evidence>
<name>A0ABP6MMK6_9ACTN</name>
<evidence type="ECO:0000256" key="6">
    <source>
        <dbReference type="ARBA" id="ARBA00022692"/>
    </source>
</evidence>
<dbReference type="PANTHER" id="PTHR12468:SF2">
    <property type="entry name" value="GPI MANNOSYLTRANSFERASE 2"/>
    <property type="match status" value="1"/>
</dbReference>
<feature type="transmembrane region" description="Helical" evidence="11">
    <location>
        <begin position="53"/>
        <end position="71"/>
    </location>
</feature>
<dbReference type="InterPro" id="IPR007315">
    <property type="entry name" value="PIG-V/Gpi18"/>
</dbReference>
<feature type="region of interest" description="Disordered" evidence="10">
    <location>
        <begin position="1"/>
        <end position="39"/>
    </location>
</feature>
<keyword evidence="7" id="KW-0256">Endoplasmic reticulum</keyword>
<keyword evidence="8 11" id="KW-1133">Transmembrane helix</keyword>
<feature type="transmembrane region" description="Helical" evidence="11">
    <location>
        <begin position="339"/>
        <end position="357"/>
    </location>
</feature>